<name>A0A7Y4GRS1_9BRAD</name>
<evidence type="ECO:0000313" key="1">
    <source>
        <dbReference type="EMBL" id="NOJ40779.1"/>
    </source>
</evidence>
<comment type="caution">
    <text evidence="1">The sequence shown here is derived from an EMBL/GenBank/DDBJ whole genome shotgun (WGS) entry which is preliminary data.</text>
</comment>
<dbReference type="AlphaFoldDB" id="A0A7Y4GRS1"/>
<gene>
    <name evidence="1" type="ORF">HCN58_14405</name>
</gene>
<keyword evidence="2" id="KW-1185">Reference proteome</keyword>
<dbReference type="Proteomes" id="UP000544122">
    <property type="component" value="Unassembled WGS sequence"/>
</dbReference>
<dbReference type="EMBL" id="JAAVLX010000004">
    <property type="protein sequence ID" value="NOJ40779.1"/>
    <property type="molecule type" value="Genomic_DNA"/>
</dbReference>
<accession>A0A7Y4GRS1</accession>
<protein>
    <submittedName>
        <fullName evidence="1">Uncharacterized protein</fullName>
    </submittedName>
</protein>
<organism evidence="1 2">
    <name type="scientific">Bradyrhizobium australiense</name>
    <dbReference type="NCBI Taxonomy" id="2721161"/>
    <lineage>
        <taxon>Bacteria</taxon>
        <taxon>Pseudomonadati</taxon>
        <taxon>Pseudomonadota</taxon>
        <taxon>Alphaproteobacteria</taxon>
        <taxon>Hyphomicrobiales</taxon>
        <taxon>Nitrobacteraceae</taxon>
        <taxon>Bradyrhizobium</taxon>
    </lineage>
</organism>
<sequence>MRDFVVGCTVDVVEDRSRKALLGHPAKIVEIVAVFQTHLISRLPMQRAMELSLVIGALEINRQGARSLNRRLRPLRQVTAQSALQTCAARISSEVFGSLPLRA</sequence>
<dbReference type="RefSeq" id="WP_171579588.1">
    <property type="nucleotide sequence ID" value="NZ_JAAVLX010000004.1"/>
</dbReference>
<evidence type="ECO:0000313" key="2">
    <source>
        <dbReference type="Proteomes" id="UP000544122"/>
    </source>
</evidence>
<proteinExistence type="predicted"/>
<reference evidence="1 2" key="1">
    <citation type="submission" date="2020-03" db="EMBL/GenBank/DDBJ databases">
        <title>Bradyrhizobium diversity isolated from nodules of Indigofera sp.</title>
        <authorList>
            <person name="Klepa M."/>
            <person name="Helene L."/>
            <person name="Hungria M."/>
        </authorList>
    </citation>
    <scope>NUCLEOTIDE SEQUENCE [LARGE SCALE GENOMIC DNA]</scope>
    <source>
        <strain evidence="1 2">WSM 1791</strain>
    </source>
</reference>